<dbReference type="Proteomes" id="UP001163821">
    <property type="component" value="Unassembled WGS sequence"/>
</dbReference>
<dbReference type="EMBL" id="JAPAAF010000026">
    <property type="protein sequence ID" value="MCW0483951.1"/>
    <property type="molecule type" value="Genomic_DNA"/>
</dbReference>
<evidence type="ECO:0000313" key="2">
    <source>
        <dbReference type="Proteomes" id="UP001163821"/>
    </source>
</evidence>
<reference evidence="1" key="1">
    <citation type="submission" date="2022-10" db="EMBL/GenBank/DDBJ databases">
        <title>Gaoshiqiia sediminis gen. nov., sp. nov., isolated from coastal sediment.</title>
        <authorList>
            <person name="Yu W.X."/>
            <person name="Mu D.S."/>
            <person name="Du J.Z."/>
            <person name="Liang Y.Q."/>
        </authorList>
    </citation>
    <scope>NUCLEOTIDE SEQUENCE</scope>
    <source>
        <strain evidence="1">A06</strain>
    </source>
</reference>
<keyword evidence="2" id="KW-1185">Reference proteome</keyword>
<dbReference type="RefSeq" id="WP_282592543.1">
    <property type="nucleotide sequence ID" value="NZ_JAPAAF010000026.1"/>
</dbReference>
<sequence length="64" mass="7070">MKKRDYYMLGLLACLVVFAAFNRKTEKTQASPVELATPRMSSETKAAPPDSIQLVKEKVIKAGV</sequence>
<proteinExistence type="predicted"/>
<evidence type="ECO:0000313" key="1">
    <source>
        <dbReference type="EMBL" id="MCW0483951.1"/>
    </source>
</evidence>
<dbReference type="AlphaFoldDB" id="A0AA41Y5T7"/>
<protein>
    <submittedName>
        <fullName evidence="1">Uncharacterized protein</fullName>
    </submittedName>
</protein>
<name>A0AA41Y5T7_9BACT</name>
<accession>A0AA41Y5T7</accession>
<gene>
    <name evidence="1" type="ORF">N2K84_14505</name>
</gene>
<organism evidence="1 2">
    <name type="scientific">Gaoshiqia sediminis</name>
    <dbReference type="NCBI Taxonomy" id="2986998"/>
    <lineage>
        <taxon>Bacteria</taxon>
        <taxon>Pseudomonadati</taxon>
        <taxon>Bacteroidota</taxon>
        <taxon>Bacteroidia</taxon>
        <taxon>Marinilabiliales</taxon>
        <taxon>Prolixibacteraceae</taxon>
        <taxon>Gaoshiqia</taxon>
    </lineage>
</organism>
<comment type="caution">
    <text evidence="1">The sequence shown here is derived from an EMBL/GenBank/DDBJ whole genome shotgun (WGS) entry which is preliminary data.</text>
</comment>